<feature type="domain" description="Transposase (putative) gypsy type" evidence="2">
    <location>
        <begin position="84"/>
        <end position="145"/>
    </location>
</feature>
<feature type="region of interest" description="Disordered" evidence="1">
    <location>
        <begin position="271"/>
        <end position="340"/>
    </location>
</feature>
<dbReference type="InterPro" id="IPR007321">
    <property type="entry name" value="Transposase_28"/>
</dbReference>
<evidence type="ECO:0000313" key="4">
    <source>
        <dbReference type="Proteomes" id="UP001341840"/>
    </source>
</evidence>
<feature type="compositionally biased region" description="Polar residues" evidence="1">
    <location>
        <begin position="271"/>
        <end position="280"/>
    </location>
</feature>
<accession>A0ABU6YSR9</accession>
<dbReference type="Pfam" id="PF04195">
    <property type="entry name" value="Transposase_28"/>
    <property type="match status" value="1"/>
</dbReference>
<feature type="compositionally biased region" description="Basic and acidic residues" evidence="1">
    <location>
        <begin position="319"/>
        <end position="328"/>
    </location>
</feature>
<name>A0ABU6YSR9_9FABA</name>
<keyword evidence="4" id="KW-1185">Reference proteome</keyword>
<protein>
    <recommendedName>
        <fullName evidence="2">Transposase (putative) gypsy type domain-containing protein</fullName>
    </recommendedName>
</protein>
<evidence type="ECO:0000313" key="3">
    <source>
        <dbReference type="EMBL" id="MED6212971.1"/>
    </source>
</evidence>
<feature type="compositionally biased region" description="Polar residues" evidence="1">
    <location>
        <begin position="291"/>
        <end position="315"/>
    </location>
</feature>
<comment type="caution">
    <text evidence="3">The sequence shown here is derived from an EMBL/GenBank/DDBJ whole genome shotgun (WGS) entry which is preliminary data.</text>
</comment>
<sequence>MARRVTHIMPRVVPKCCGWIDSSMLGAKSIVDDEFVKYFCDRHEFCVNSTERVKYQVTAPSSEDRACYVRPLDISCIFVYESIFTKIGVRVPFTEFQIEVLSEFKVAPSQIHPNSWGFIRAFEVVCQEFGCPTSLNVFLYLFKLTKPFSKDKQQWLSLRAHQGRKVFEMNEESVRNFKNLYFKVVPLPGTHPFWINDEGDFRFPLSWNEDWVIPKVERKDLSESELLLVDALSECWGKKDNHLPTRLIMSGKSNAYDRFKAHLLNKSKKTVITSGSTSEASKAISPEVVPPTSSVAPDSSSARDTSATPSPSIVSAQEIDNRNKELQQARKRKNPEPKYGYINSKEFDHVGFAQEYLVGGNNKIPMDGENFLKNLDFVTRNCIKAAAICQAAQNKVRGSVLVPEGEVEQLRVRVKAAETEKRVIEGEKFELSSKVSKLEARLAVESQDLNV</sequence>
<dbReference type="PANTHER" id="PTHR31099:SF49">
    <property type="entry name" value="MYOSIN HEAVY CHAIN-LIKE PROTEIN"/>
    <property type="match status" value="1"/>
</dbReference>
<dbReference type="Proteomes" id="UP001341840">
    <property type="component" value="Unassembled WGS sequence"/>
</dbReference>
<proteinExistence type="predicted"/>
<evidence type="ECO:0000259" key="2">
    <source>
        <dbReference type="Pfam" id="PF04195"/>
    </source>
</evidence>
<dbReference type="EMBL" id="JASCZI010243275">
    <property type="protein sequence ID" value="MED6212971.1"/>
    <property type="molecule type" value="Genomic_DNA"/>
</dbReference>
<organism evidence="3 4">
    <name type="scientific">Stylosanthes scabra</name>
    <dbReference type="NCBI Taxonomy" id="79078"/>
    <lineage>
        <taxon>Eukaryota</taxon>
        <taxon>Viridiplantae</taxon>
        <taxon>Streptophyta</taxon>
        <taxon>Embryophyta</taxon>
        <taxon>Tracheophyta</taxon>
        <taxon>Spermatophyta</taxon>
        <taxon>Magnoliopsida</taxon>
        <taxon>eudicotyledons</taxon>
        <taxon>Gunneridae</taxon>
        <taxon>Pentapetalae</taxon>
        <taxon>rosids</taxon>
        <taxon>fabids</taxon>
        <taxon>Fabales</taxon>
        <taxon>Fabaceae</taxon>
        <taxon>Papilionoideae</taxon>
        <taxon>50 kb inversion clade</taxon>
        <taxon>dalbergioids sensu lato</taxon>
        <taxon>Dalbergieae</taxon>
        <taxon>Pterocarpus clade</taxon>
        <taxon>Stylosanthes</taxon>
    </lineage>
</organism>
<reference evidence="3 4" key="1">
    <citation type="journal article" date="2023" name="Plants (Basel)">
        <title>Bridging the Gap: Combining Genomics and Transcriptomics Approaches to Understand Stylosanthes scabra, an Orphan Legume from the Brazilian Caatinga.</title>
        <authorList>
            <person name="Ferreira-Neto J.R.C."/>
            <person name="da Silva M.D."/>
            <person name="Binneck E."/>
            <person name="de Melo N.F."/>
            <person name="da Silva R.H."/>
            <person name="de Melo A.L.T.M."/>
            <person name="Pandolfi V."/>
            <person name="Bustamante F.O."/>
            <person name="Brasileiro-Vidal A.C."/>
            <person name="Benko-Iseppon A.M."/>
        </authorList>
    </citation>
    <scope>NUCLEOTIDE SEQUENCE [LARGE SCALE GENOMIC DNA]</scope>
    <source>
        <tissue evidence="3">Leaves</tissue>
    </source>
</reference>
<evidence type="ECO:0000256" key="1">
    <source>
        <dbReference type="SAM" id="MobiDB-lite"/>
    </source>
</evidence>
<gene>
    <name evidence="3" type="ORF">PIB30_088678</name>
</gene>
<dbReference type="PANTHER" id="PTHR31099">
    <property type="entry name" value="OS06G0165300 PROTEIN"/>
    <property type="match status" value="1"/>
</dbReference>